<feature type="transmembrane region" description="Helical" evidence="1">
    <location>
        <begin position="101"/>
        <end position="120"/>
    </location>
</feature>
<comment type="caution">
    <text evidence="2">The sequence shown here is derived from an EMBL/GenBank/DDBJ whole genome shotgun (WGS) entry which is preliminary data.</text>
</comment>
<keyword evidence="1" id="KW-0812">Transmembrane</keyword>
<protein>
    <submittedName>
        <fullName evidence="2">Uncharacterized protein</fullName>
    </submittedName>
</protein>
<proteinExistence type="predicted"/>
<sequence>MPNYSLPAYLPQLPSFAGLVPPNCSPLQAWVLSQLPFSAGPVTLNFPPLPAWSPLTALPCRVDHLQLPSLAGLIPPNCPLLLAILCRPSCVHMGAAIFDHMGAAILCIGVIVNLHITLLLDRMIKS</sequence>
<accession>A0A7J7W3I1</accession>
<reference evidence="2 3" key="1">
    <citation type="journal article" date="2020" name="Nature">
        <title>Six reference-quality genomes reveal evolution of bat adaptations.</title>
        <authorList>
            <person name="Jebb D."/>
            <person name="Huang Z."/>
            <person name="Pippel M."/>
            <person name="Hughes G.M."/>
            <person name="Lavrichenko K."/>
            <person name="Devanna P."/>
            <person name="Winkler S."/>
            <person name="Jermiin L.S."/>
            <person name="Skirmuntt E.C."/>
            <person name="Katzourakis A."/>
            <person name="Burkitt-Gray L."/>
            <person name="Ray D.A."/>
            <person name="Sullivan K.A.M."/>
            <person name="Roscito J.G."/>
            <person name="Kirilenko B.M."/>
            <person name="Davalos L.M."/>
            <person name="Corthals A.P."/>
            <person name="Power M.L."/>
            <person name="Jones G."/>
            <person name="Ransome R.D."/>
            <person name="Dechmann D.K.N."/>
            <person name="Locatelli A.G."/>
            <person name="Puechmaille S.J."/>
            <person name="Fedrigo O."/>
            <person name="Jarvis E.D."/>
            <person name="Hiller M."/>
            <person name="Vernes S.C."/>
            <person name="Myers E.W."/>
            <person name="Teeling E.C."/>
        </authorList>
    </citation>
    <scope>NUCLEOTIDE SEQUENCE [LARGE SCALE GENOMIC DNA]</scope>
    <source>
        <strain evidence="2">MPipKuh1</strain>
        <tissue evidence="2">Flight muscle</tissue>
    </source>
</reference>
<evidence type="ECO:0000313" key="3">
    <source>
        <dbReference type="Proteomes" id="UP000558488"/>
    </source>
</evidence>
<organism evidence="2 3">
    <name type="scientific">Pipistrellus kuhlii</name>
    <name type="common">Kuhl's pipistrelle</name>
    <dbReference type="NCBI Taxonomy" id="59472"/>
    <lineage>
        <taxon>Eukaryota</taxon>
        <taxon>Metazoa</taxon>
        <taxon>Chordata</taxon>
        <taxon>Craniata</taxon>
        <taxon>Vertebrata</taxon>
        <taxon>Euteleostomi</taxon>
        <taxon>Mammalia</taxon>
        <taxon>Eutheria</taxon>
        <taxon>Laurasiatheria</taxon>
        <taxon>Chiroptera</taxon>
        <taxon>Yangochiroptera</taxon>
        <taxon>Vespertilionidae</taxon>
        <taxon>Pipistrellus</taxon>
    </lineage>
</organism>
<dbReference type="Proteomes" id="UP000558488">
    <property type="component" value="Unassembled WGS sequence"/>
</dbReference>
<keyword evidence="3" id="KW-1185">Reference proteome</keyword>
<dbReference type="EMBL" id="JACAGB010000012">
    <property type="protein sequence ID" value="KAF6331841.1"/>
    <property type="molecule type" value="Genomic_DNA"/>
</dbReference>
<keyword evidence="1" id="KW-1133">Transmembrane helix</keyword>
<evidence type="ECO:0000313" key="2">
    <source>
        <dbReference type="EMBL" id="KAF6331841.1"/>
    </source>
</evidence>
<evidence type="ECO:0000256" key="1">
    <source>
        <dbReference type="SAM" id="Phobius"/>
    </source>
</evidence>
<dbReference type="AlphaFoldDB" id="A0A7J7W3I1"/>
<gene>
    <name evidence="2" type="ORF">mPipKuh1_008150</name>
</gene>
<name>A0A7J7W3I1_PIPKU</name>
<keyword evidence="1" id="KW-0472">Membrane</keyword>